<keyword evidence="2" id="KW-1185">Reference proteome</keyword>
<evidence type="ECO:0000313" key="1">
    <source>
        <dbReference type="EMBL" id="KAK1640551.1"/>
    </source>
</evidence>
<comment type="caution">
    <text evidence="1">The sequence shown here is derived from an EMBL/GenBank/DDBJ whole genome shotgun (WGS) entry which is preliminary data.</text>
</comment>
<organism evidence="1 2">
    <name type="scientific">Colletotrichum phormii</name>
    <dbReference type="NCBI Taxonomy" id="359342"/>
    <lineage>
        <taxon>Eukaryota</taxon>
        <taxon>Fungi</taxon>
        <taxon>Dikarya</taxon>
        <taxon>Ascomycota</taxon>
        <taxon>Pezizomycotina</taxon>
        <taxon>Sordariomycetes</taxon>
        <taxon>Hypocreomycetidae</taxon>
        <taxon>Glomerellales</taxon>
        <taxon>Glomerellaceae</taxon>
        <taxon>Colletotrichum</taxon>
        <taxon>Colletotrichum acutatum species complex</taxon>
    </lineage>
</organism>
<sequence>MAVPPSGEGIIHGGVTMALPCLGISYTRTRRDLAGKTQGGMSLVVKTQGGMSLVVKNGLFAHTQMKTSSSKENVSLTRQPDHPSPSVSCPSLPFGFSFSLAGLLPWTLWNVAFRCGLSILSLVPGIATRSGEGGEGSNSLAAFNRKREDLFL</sequence>
<accession>A0AAI9ZZ60</accession>
<dbReference type="RefSeq" id="XP_060449158.1">
    <property type="nucleotide sequence ID" value="XM_060589833.1"/>
</dbReference>
<proteinExistence type="predicted"/>
<dbReference type="Proteomes" id="UP001243989">
    <property type="component" value="Unassembled WGS sequence"/>
</dbReference>
<gene>
    <name evidence="1" type="ORF">BDP81DRAFT_420278</name>
</gene>
<protein>
    <submittedName>
        <fullName evidence="1">Uncharacterized protein</fullName>
    </submittedName>
</protein>
<name>A0AAI9ZZ60_9PEZI</name>
<reference evidence="1" key="1">
    <citation type="submission" date="2021-06" db="EMBL/GenBank/DDBJ databases">
        <title>Comparative genomics, transcriptomics and evolutionary studies reveal genomic signatures of adaptation to plant cell wall in hemibiotrophic fungi.</title>
        <authorList>
            <consortium name="DOE Joint Genome Institute"/>
            <person name="Baroncelli R."/>
            <person name="Diaz J.F."/>
            <person name="Benocci T."/>
            <person name="Peng M."/>
            <person name="Battaglia E."/>
            <person name="Haridas S."/>
            <person name="Andreopoulos W."/>
            <person name="Labutti K."/>
            <person name="Pangilinan J."/>
            <person name="Floch G.L."/>
            <person name="Makela M.R."/>
            <person name="Henrissat B."/>
            <person name="Grigoriev I.V."/>
            <person name="Crouch J.A."/>
            <person name="De Vries R.P."/>
            <person name="Sukno S.A."/>
            <person name="Thon M.R."/>
        </authorList>
    </citation>
    <scope>NUCLEOTIDE SEQUENCE</scope>
    <source>
        <strain evidence="1">CBS 102054</strain>
    </source>
</reference>
<dbReference type="GeneID" id="85474695"/>
<evidence type="ECO:0000313" key="2">
    <source>
        <dbReference type="Proteomes" id="UP001243989"/>
    </source>
</evidence>
<dbReference type="AlphaFoldDB" id="A0AAI9ZZ60"/>
<dbReference type="EMBL" id="JAHMHQ010000004">
    <property type="protein sequence ID" value="KAK1640551.1"/>
    <property type="molecule type" value="Genomic_DNA"/>
</dbReference>